<dbReference type="AlphaFoldDB" id="A0A2S1SJT0"/>
<sequence>MKKTYVYLTALLISITACKKEEVKTETSTTDTTTVAKEEMPAEAEKPMDSIAMQKAWEAYATPGEMHKRLAADNGTWNEEMTFWMGPDAKPQKSTAVAQNKMIFNGLYQESTHKGMVMGMPFEGKSTVGFDNAAQEYVSTWIDNMGSGIMMMKGKYDAASKTVNMSGECVDPMTKAPKKIREVWTVVDENTQKMEMFDTANGKEYKSMEIVMTRKK</sequence>
<dbReference type="EMBL" id="CP029187">
    <property type="protein sequence ID" value="AWI26635.1"/>
    <property type="molecule type" value="Genomic_DNA"/>
</dbReference>
<dbReference type="OrthoDB" id="277821at2"/>
<organism evidence="2 3">
    <name type="scientific">Flavobacterium pallidum</name>
    <dbReference type="NCBI Taxonomy" id="2172098"/>
    <lineage>
        <taxon>Bacteria</taxon>
        <taxon>Pseudomonadati</taxon>
        <taxon>Bacteroidota</taxon>
        <taxon>Flavobacteriia</taxon>
        <taxon>Flavobacteriales</taxon>
        <taxon>Flavobacteriaceae</taxon>
        <taxon>Flavobacterium</taxon>
    </lineage>
</organism>
<feature type="region of interest" description="Disordered" evidence="1">
    <location>
        <begin position="25"/>
        <end position="46"/>
    </location>
</feature>
<dbReference type="Proteomes" id="UP000244937">
    <property type="component" value="Chromosome"/>
</dbReference>
<evidence type="ECO:0000313" key="3">
    <source>
        <dbReference type="Proteomes" id="UP000244937"/>
    </source>
</evidence>
<dbReference type="KEGG" id="fpal:HYN49_12415"/>
<evidence type="ECO:0000313" key="2">
    <source>
        <dbReference type="EMBL" id="AWI26635.1"/>
    </source>
</evidence>
<keyword evidence="3" id="KW-1185">Reference proteome</keyword>
<dbReference type="InterPro" id="IPR011473">
    <property type="entry name" value="DUF1579"/>
</dbReference>
<dbReference type="PROSITE" id="PS51257">
    <property type="entry name" value="PROKAR_LIPOPROTEIN"/>
    <property type="match status" value="1"/>
</dbReference>
<reference evidence="2 3" key="1">
    <citation type="submission" date="2018-05" db="EMBL/GenBank/DDBJ databases">
        <title>Genome sequencing of Flavobacterium sp. HYN0049.</title>
        <authorList>
            <person name="Yi H."/>
            <person name="Baek C."/>
        </authorList>
    </citation>
    <scope>NUCLEOTIDE SEQUENCE [LARGE SCALE GENOMIC DNA]</scope>
    <source>
        <strain evidence="2 3">HYN0049</strain>
    </source>
</reference>
<evidence type="ECO:0000256" key="1">
    <source>
        <dbReference type="SAM" id="MobiDB-lite"/>
    </source>
</evidence>
<dbReference type="RefSeq" id="WP_108904412.1">
    <property type="nucleotide sequence ID" value="NZ_CP029187.1"/>
</dbReference>
<evidence type="ECO:0008006" key="4">
    <source>
        <dbReference type="Google" id="ProtNLM"/>
    </source>
</evidence>
<gene>
    <name evidence="2" type="ORF">HYN49_12415</name>
</gene>
<protein>
    <recommendedName>
        <fullName evidence="4">DUF1579 domain-containing protein</fullName>
    </recommendedName>
</protein>
<feature type="compositionally biased region" description="Basic and acidic residues" evidence="1">
    <location>
        <begin position="36"/>
        <end position="46"/>
    </location>
</feature>
<name>A0A2S1SJT0_9FLAO</name>
<feature type="compositionally biased region" description="Low complexity" evidence="1">
    <location>
        <begin position="26"/>
        <end position="35"/>
    </location>
</feature>
<accession>A0A2S1SJT0</accession>
<proteinExistence type="predicted"/>
<dbReference type="Pfam" id="PF07617">
    <property type="entry name" value="DUF1579"/>
    <property type="match status" value="1"/>
</dbReference>